<organism evidence="3 4">
    <name type="scientific">Bacillus infantis</name>
    <dbReference type="NCBI Taxonomy" id="324767"/>
    <lineage>
        <taxon>Bacteria</taxon>
        <taxon>Bacillati</taxon>
        <taxon>Bacillota</taxon>
        <taxon>Bacilli</taxon>
        <taxon>Bacillales</taxon>
        <taxon>Bacillaceae</taxon>
        <taxon>Bacillus</taxon>
    </lineage>
</organism>
<protein>
    <submittedName>
        <fullName evidence="3">Uncharacterized protein</fullName>
    </submittedName>
</protein>
<dbReference type="Proteomes" id="UP000322139">
    <property type="component" value="Unassembled WGS sequence"/>
</dbReference>
<dbReference type="InterPro" id="IPR048110">
    <property type="entry name" value="SA1362/YqhP-like"/>
</dbReference>
<evidence type="ECO:0000313" key="4">
    <source>
        <dbReference type="Proteomes" id="UP000322139"/>
    </source>
</evidence>
<comment type="caution">
    <text evidence="3">The sequence shown here is derived from an EMBL/GenBank/DDBJ whole genome shotgun (WGS) entry which is preliminary data.</text>
</comment>
<feature type="compositionally biased region" description="Basic residues" evidence="1">
    <location>
        <begin position="114"/>
        <end position="123"/>
    </location>
</feature>
<evidence type="ECO:0000313" key="3">
    <source>
        <dbReference type="EMBL" id="TYS49455.1"/>
    </source>
</evidence>
<feature type="transmembrane region" description="Helical" evidence="2">
    <location>
        <begin position="7"/>
        <end position="26"/>
    </location>
</feature>
<reference evidence="3 4" key="1">
    <citation type="submission" date="2019-08" db="EMBL/GenBank/DDBJ databases">
        <title>Bacillus genomes from the desert of Cuatro Cienegas, Coahuila.</title>
        <authorList>
            <person name="Olmedo-Alvarez G."/>
        </authorList>
    </citation>
    <scope>NUCLEOTIDE SEQUENCE [LARGE SCALE GENOMIC DNA]</scope>
    <source>
        <strain evidence="3 4">CH446_14T</strain>
    </source>
</reference>
<dbReference type="EMBL" id="VTER01000004">
    <property type="protein sequence ID" value="TYS49455.1"/>
    <property type="molecule type" value="Genomic_DNA"/>
</dbReference>
<gene>
    <name evidence="3" type="ORF">FZD51_09635</name>
</gene>
<dbReference type="NCBIfam" id="NF041554">
    <property type="entry name" value="SA1362_fam"/>
    <property type="match status" value="1"/>
</dbReference>
<keyword evidence="2" id="KW-0812">Transmembrane</keyword>
<feature type="transmembrane region" description="Helical" evidence="2">
    <location>
        <begin position="32"/>
        <end position="50"/>
    </location>
</feature>
<accession>A0A5D4RDH7</accession>
<keyword evidence="2" id="KW-0472">Membrane</keyword>
<evidence type="ECO:0000256" key="1">
    <source>
        <dbReference type="SAM" id="MobiDB-lite"/>
    </source>
</evidence>
<feature type="region of interest" description="Disordered" evidence="1">
    <location>
        <begin position="70"/>
        <end position="123"/>
    </location>
</feature>
<proteinExistence type="predicted"/>
<dbReference type="InterPro" id="IPR036259">
    <property type="entry name" value="MFS_trans_sf"/>
</dbReference>
<sequence length="123" mass="13466">MNNRTSLYIVAGLIGLAIIGIIGRLVNDPAGFLQSIAVMALIGAAVYFLFRRFYKAGPMKKEQQAFVKAAKKSKRKYQKEPASTRKASVGSLTSLRKTKARKSPSHLTVIDGKKGKKKNRASL</sequence>
<dbReference type="AlphaFoldDB" id="A0A5D4RDH7"/>
<keyword evidence="2" id="KW-1133">Transmembrane helix</keyword>
<dbReference type="SUPFAM" id="SSF103473">
    <property type="entry name" value="MFS general substrate transporter"/>
    <property type="match status" value="1"/>
</dbReference>
<name>A0A5D4RDH7_9BACI</name>
<evidence type="ECO:0000256" key="2">
    <source>
        <dbReference type="SAM" id="Phobius"/>
    </source>
</evidence>